<protein>
    <submittedName>
        <fullName evidence="1">Uncharacterized protein</fullName>
    </submittedName>
</protein>
<proteinExistence type="predicted"/>
<dbReference type="Proteomes" id="UP000596049">
    <property type="component" value="Chromosome"/>
</dbReference>
<dbReference type="EMBL" id="CP067341">
    <property type="protein sequence ID" value="QQP11512.1"/>
    <property type="molecule type" value="Genomic_DNA"/>
</dbReference>
<reference evidence="1 2" key="1">
    <citation type="submission" date="2020-01" db="EMBL/GenBank/DDBJ databases">
        <authorList>
            <person name="Liu G."/>
            <person name="Liu B."/>
        </authorList>
    </citation>
    <scope>NUCLEOTIDE SEQUENCE [LARGE SCALE GENOMIC DNA]</scope>
    <source>
        <strain evidence="1 2">FJAT-51161</strain>
    </source>
</reference>
<sequence>MSQTMYYICESEATAICLSARKRSVNEAAAATTNAFLYETAVSTDLQ</sequence>
<evidence type="ECO:0000313" key="1">
    <source>
        <dbReference type="EMBL" id="QQP11512.1"/>
    </source>
</evidence>
<dbReference type="RefSeq" id="WP_158003076.1">
    <property type="nucleotide sequence ID" value="NZ_CP067341.1"/>
</dbReference>
<keyword evidence="2" id="KW-1185">Reference proteome</keyword>
<evidence type="ECO:0000313" key="2">
    <source>
        <dbReference type="Proteomes" id="UP000596049"/>
    </source>
</evidence>
<organism evidence="1 2">
    <name type="scientific">Lysinibacillus agricola</name>
    <dbReference type="NCBI Taxonomy" id="2590012"/>
    <lineage>
        <taxon>Bacteria</taxon>
        <taxon>Bacillati</taxon>
        <taxon>Bacillota</taxon>
        <taxon>Bacilli</taxon>
        <taxon>Bacillales</taxon>
        <taxon>Bacillaceae</taxon>
        <taxon>Lysinibacillus</taxon>
    </lineage>
</organism>
<gene>
    <name evidence="1" type="ORF">FJQ98_20260</name>
</gene>
<accession>A0ABX7APQ8</accession>
<name>A0ABX7APQ8_9BACI</name>